<evidence type="ECO:0000313" key="1">
    <source>
        <dbReference type="EMBL" id="PKY62003.1"/>
    </source>
</evidence>
<dbReference type="Proteomes" id="UP000234323">
    <property type="component" value="Unassembled WGS sequence"/>
</dbReference>
<protein>
    <submittedName>
        <fullName evidence="1">Uncharacterized protein</fullName>
    </submittedName>
</protein>
<dbReference type="VEuPathDB" id="FungiDB:FUN_022062"/>
<comment type="caution">
    <text evidence="1">The sequence shown here is derived from an EMBL/GenBank/DDBJ whole genome shotgun (WGS) entry which is preliminary data.</text>
</comment>
<gene>
    <name evidence="1" type="ORF">RhiirA4_487757</name>
</gene>
<proteinExistence type="predicted"/>
<organism evidence="1 2">
    <name type="scientific">Rhizophagus irregularis</name>
    <dbReference type="NCBI Taxonomy" id="588596"/>
    <lineage>
        <taxon>Eukaryota</taxon>
        <taxon>Fungi</taxon>
        <taxon>Fungi incertae sedis</taxon>
        <taxon>Mucoromycota</taxon>
        <taxon>Glomeromycotina</taxon>
        <taxon>Glomeromycetes</taxon>
        <taxon>Glomerales</taxon>
        <taxon>Glomeraceae</taxon>
        <taxon>Rhizophagus</taxon>
    </lineage>
</organism>
<accession>A0A2I1HT68</accession>
<sequence>MLCQPSDETLSFYRDTIIIRLKNSLGFNRHAIGKKHITIDAFPESVFLFLFENEDNFKYIPSQRKYQCIFEGSTGAEKLKSIFKYNEIIFRENINTSTRGYILFEDNDGQYKATFSWKQKEWKENNELFLTGAMLINFITNSGEFVNYQDQENIAPPLYEPTFDSKHNLHTIYNNSCNVPSSHPNFSQSNNTISSINIEPTTITKSRYRYILPRPPII</sequence>
<dbReference type="VEuPathDB" id="FungiDB:RhiirA1_471137"/>
<reference evidence="1 2" key="1">
    <citation type="submission" date="2015-10" db="EMBL/GenBank/DDBJ databases">
        <title>Genome analyses suggest a sexual origin of heterokaryosis in a supposedly ancient asexual fungus.</title>
        <authorList>
            <person name="Ropars J."/>
            <person name="Sedzielewska K."/>
            <person name="Noel J."/>
            <person name="Charron P."/>
            <person name="Farinelli L."/>
            <person name="Marton T."/>
            <person name="Kruger M."/>
            <person name="Pelin A."/>
            <person name="Brachmann A."/>
            <person name="Corradi N."/>
        </authorList>
    </citation>
    <scope>NUCLEOTIDE SEQUENCE [LARGE SCALE GENOMIC DNA]</scope>
    <source>
        <strain evidence="1 2">A4</strain>
    </source>
</reference>
<keyword evidence="2" id="KW-1185">Reference proteome</keyword>
<dbReference type="VEuPathDB" id="FungiDB:RhiirFUN_012562"/>
<dbReference type="EMBL" id="LLXI01006223">
    <property type="protein sequence ID" value="PKY62003.1"/>
    <property type="molecule type" value="Genomic_DNA"/>
</dbReference>
<evidence type="ECO:0000313" key="2">
    <source>
        <dbReference type="Proteomes" id="UP000234323"/>
    </source>
</evidence>
<name>A0A2I1HT68_9GLOM</name>
<dbReference type="AlphaFoldDB" id="A0A2I1HT68"/>